<proteinExistence type="predicted"/>
<evidence type="ECO:0000256" key="1">
    <source>
        <dbReference type="SAM" id="MobiDB-lite"/>
    </source>
</evidence>
<protein>
    <submittedName>
        <fullName evidence="3">Uncharacterized protein</fullName>
    </submittedName>
</protein>
<dbReference type="Proteomes" id="UP000886653">
    <property type="component" value="Unassembled WGS sequence"/>
</dbReference>
<feature type="chain" id="PRO_5040443977" evidence="2">
    <location>
        <begin position="21"/>
        <end position="271"/>
    </location>
</feature>
<name>A0A9P6THX9_9BASI</name>
<sequence length="271" mass="29965">MIMNFFLLVEFFTILPTTLAVLSGFNPEHLPYQSDPGPGQFGYNQCGTKAKPTSKCQNAFIKSATDFCMFAPPTRQTVGQAERVSVSYCSNDGYGTRLIPPETFHNLHFVRTKHYVQITARGDFTKVNVPKGDDGGELDPSGADGHGNPIGGLVFGEGFQFNHWTEFISDHEFCLRACYNGPEAKTYCEHIYDVMGCRWNIPGNYDGQGFDQCDGDDVSLPMGKYRLANGIIATWHQGDKTPAPPPNAPGKLYKCRGVPSPGRASYKKQRE</sequence>
<dbReference type="OrthoDB" id="2564904at2759"/>
<keyword evidence="4" id="KW-1185">Reference proteome</keyword>
<comment type="caution">
    <text evidence="3">The sequence shown here is derived from an EMBL/GenBank/DDBJ whole genome shotgun (WGS) entry which is preliminary data.</text>
</comment>
<gene>
    <name evidence="3" type="ORF">CROQUDRAFT_85697</name>
</gene>
<evidence type="ECO:0000313" key="3">
    <source>
        <dbReference type="EMBL" id="KAG0152574.1"/>
    </source>
</evidence>
<dbReference type="AlphaFoldDB" id="A0A9P6THX9"/>
<evidence type="ECO:0000313" key="4">
    <source>
        <dbReference type="Proteomes" id="UP000886653"/>
    </source>
</evidence>
<feature type="signal peptide" evidence="2">
    <location>
        <begin position="1"/>
        <end position="20"/>
    </location>
</feature>
<evidence type="ECO:0000256" key="2">
    <source>
        <dbReference type="SAM" id="SignalP"/>
    </source>
</evidence>
<organism evidence="3 4">
    <name type="scientific">Cronartium quercuum f. sp. fusiforme G11</name>
    <dbReference type="NCBI Taxonomy" id="708437"/>
    <lineage>
        <taxon>Eukaryota</taxon>
        <taxon>Fungi</taxon>
        <taxon>Dikarya</taxon>
        <taxon>Basidiomycota</taxon>
        <taxon>Pucciniomycotina</taxon>
        <taxon>Pucciniomycetes</taxon>
        <taxon>Pucciniales</taxon>
        <taxon>Coleosporiaceae</taxon>
        <taxon>Cronartium</taxon>
    </lineage>
</organism>
<reference evidence="3" key="1">
    <citation type="submission" date="2013-11" db="EMBL/GenBank/DDBJ databases">
        <title>Genome sequence of the fusiform rust pathogen reveals effectors for host alternation and coevolution with pine.</title>
        <authorList>
            <consortium name="DOE Joint Genome Institute"/>
            <person name="Smith K."/>
            <person name="Pendleton A."/>
            <person name="Kubisiak T."/>
            <person name="Anderson C."/>
            <person name="Salamov A."/>
            <person name="Aerts A."/>
            <person name="Riley R."/>
            <person name="Clum A."/>
            <person name="Lindquist E."/>
            <person name="Ence D."/>
            <person name="Campbell M."/>
            <person name="Kronenberg Z."/>
            <person name="Feau N."/>
            <person name="Dhillon B."/>
            <person name="Hamelin R."/>
            <person name="Burleigh J."/>
            <person name="Smith J."/>
            <person name="Yandell M."/>
            <person name="Nelson C."/>
            <person name="Grigoriev I."/>
            <person name="Davis J."/>
        </authorList>
    </citation>
    <scope>NUCLEOTIDE SEQUENCE</scope>
    <source>
        <strain evidence="3">G11</strain>
    </source>
</reference>
<accession>A0A9P6THX9</accession>
<dbReference type="EMBL" id="MU167208">
    <property type="protein sequence ID" value="KAG0152574.1"/>
    <property type="molecule type" value="Genomic_DNA"/>
</dbReference>
<feature type="region of interest" description="Disordered" evidence="1">
    <location>
        <begin position="236"/>
        <end position="271"/>
    </location>
</feature>
<keyword evidence="2" id="KW-0732">Signal</keyword>